<proteinExistence type="predicted"/>
<comment type="caution">
    <text evidence="1">The sequence shown here is derived from an EMBL/GenBank/DDBJ whole genome shotgun (WGS) entry which is preliminary data.</text>
</comment>
<evidence type="ECO:0000313" key="1">
    <source>
        <dbReference type="EMBL" id="KKK72037.1"/>
    </source>
</evidence>
<organism evidence="1">
    <name type="scientific">marine sediment metagenome</name>
    <dbReference type="NCBI Taxonomy" id="412755"/>
    <lineage>
        <taxon>unclassified sequences</taxon>
        <taxon>metagenomes</taxon>
        <taxon>ecological metagenomes</taxon>
    </lineage>
</organism>
<protein>
    <submittedName>
        <fullName evidence="1">Uncharacterized protein</fullName>
    </submittedName>
</protein>
<gene>
    <name evidence="1" type="ORF">LCGC14_2907920</name>
</gene>
<dbReference type="EMBL" id="LAZR01057453">
    <property type="protein sequence ID" value="KKK72037.1"/>
    <property type="molecule type" value="Genomic_DNA"/>
</dbReference>
<dbReference type="AlphaFoldDB" id="A0A0F8XSH7"/>
<accession>A0A0F8XSH7</accession>
<name>A0A0F8XSH7_9ZZZZ</name>
<sequence length="113" mass="12492">MTNNKSLGGTRLASRQLASEVGSSLQLSIKTQEVRHHPDLTEGQVRFKLGLRAYRTIHLGVSQKEFGILMGLTENSATTVVPRWESLSSSRLPSGKIVRELRRRLLGGVPENV</sequence>
<reference evidence="1" key="1">
    <citation type="journal article" date="2015" name="Nature">
        <title>Complex archaea that bridge the gap between prokaryotes and eukaryotes.</title>
        <authorList>
            <person name="Spang A."/>
            <person name="Saw J.H."/>
            <person name="Jorgensen S.L."/>
            <person name="Zaremba-Niedzwiedzka K."/>
            <person name="Martijn J."/>
            <person name="Lind A.E."/>
            <person name="van Eijk R."/>
            <person name="Schleper C."/>
            <person name="Guy L."/>
            <person name="Ettema T.J."/>
        </authorList>
    </citation>
    <scope>NUCLEOTIDE SEQUENCE</scope>
</reference>